<dbReference type="SUPFAM" id="SSF52540">
    <property type="entry name" value="P-loop containing nucleoside triphosphate hydrolases"/>
    <property type="match status" value="2"/>
</dbReference>
<dbReference type="GO" id="GO:0015833">
    <property type="term" value="P:peptide transport"/>
    <property type="evidence" value="ECO:0007669"/>
    <property type="project" value="InterPro"/>
</dbReference>
<evidence type="ECO:0000259" key="6">
    <source>
        <dbReference type="PROSITE" id="PS50893"/>
    </source>
</evidence>
<gene>
    <name evidence="7" type="ORF">MMUR_33530</name>
</gene>
<dbReference type="InterPro" id="IPR013563">
    <property type="entry name" value="Oligopep_ABC_C"/>
</dbReference>
<evidence type="ECO:0000256" key="2">
    <source>
        <dbReference type="ARBA" id="ARBA00022448"/>
    </source>
</evidence>
<proteinExistence type="inferred from homology"/>
<dbReference type="PANTHER" id="PTHR43776:SF7">
    <property type="entry name" value="D,D-DIPEPTIDE TRANSPORT ATP-BINDING PROTEIN DDPF-RELATED"/>
    <property type="match status" value="1"/>
</dbReference>
<keyword evidence="3" id="KW-0547">Nucleotide-binding</keyword>
<feature type="region of interest" description="Disordered" evidence="5">
    <location>
        <begin position="260"/>
        <end position="291"/>
    </location>
</feature>
<dbReference type="Pfam" id="PF00005">
    <property type="entry name" value="ABC_tran"/>
    <property type="match status" value="2"/>
</dbReference>
<sequence length="556" mass="59949">MATVDPGPLLSVRDLAISYTTSEGTFTAVEGVEFDVHPGEVVAIVGESGSGKSTSAQAVIGMLARNGTVTGGSIVFDGTDLTALSERQWQEVRGAQIGLVPQDPIVSLNPVKKIGDQVGEVLRIHGLARRRDAAARAVELLEQAGLTDPEARARQYPHQLSGGMRQRVLIAAAMAAKPKLIIADEPTSALDVTVQRQILDHIEQLTRDTGTAMLLITHDLGVAADRADTIVVMSRGRVVESGATARVLQSPQHNYTRTLLSNAPSMSSARLGRSRTTATAPDPVADRTVPTPPLLAVNELSKEFALPRTATGPRTLRAVDGVSFELRRGQTLSLVGESGSGKSTTARMVLRLETPTSGQVDFDGIDVTGLPAKEMRQMRRRMQLVYQNPYASLDPRFTVEQIITEPLTAFGIGDKHERASRAAELVEQVALPSAMLRRLPAELSGGQRQRVAIARALALDPEFIVCDEAVSALDVTVQAQILELLVQLQEERALAYLFISHDLAVVRQVSDHVAVMRHGKLVETGSVDAIFGDPQQSYTRELLRAIPGRRWVDLPA</sequence>
<evidence type="ECO:0000256" key="3">
    <source>
        <dbReference type="ARBA" id="ARBA00022741"/>
    </source>
</evidence>
<dbReference type="RefSeq" id="WP_193489802.1">
    <property type="nucleotide sequence ID" value="NZ_BAAAMC010000057.1"/>
</dbReference>
<dbReference type="CDD" id="cd03257">
    <property type="entry name" value="ABC_NikE_OppD_transporters"/>
    <property type="match status" value="2"/>
</dbReference>
<keyword evidence="2" id="KW-0813">Transport</keyword>
<dbReference type="PROSITE" id="PS50893">
    <property type="entry name" value="ABC_TRANSPORTER_2"/>
    <property type="match status" value="2"/>
</dbReference>
<dbReference type="FunFam" id="3.40.50.300:FF:000016">
    <property type="entry name" value="Oligopeptide ABC transporter ATP-binding component"/>
    <property type="match status" value="2"/>
</dbReference>
<dbReference type="SMART" id="SM00382">
    <property type="entry name" value="AAA"/>
    <property type="match status" value="2"/>
</dbReference>
<keyword evidence="4 7" id="KW-0067">ATP-binding</keyword>
<dbReference type="GO" id="GO:0005524">
    <property type="term" value="F:ATP binding"/>
    <property type="evidence" value="ECO:0007669"/>
    <property type="project" value="UniProtKB-KW"/>
</dbReference>
<reference evidence="7 8" key="1">
    <citation type="journal article" date="2019" name="Emerg. Microbes Infect.">
        <title>Comprehensive subspecies identification of 175 nontuberculous mycobacteria species based on 7547 genomic profiles.</title>
        <authorList>
            <person name="Matsumoto Y."/>
            <person name="Kinjo T."/>
            <person name="Motooka D."/>
            <person name="Nabeya D."/>
            <person name="Jung N."/>
            <person name="Uechi K."/>
            <person name="Horii T."/>
            <person name="Iida T."/>
            <person name="Fujita J."/>
            <person name="Nakamura S."/>
        </authorList>
    </citation>
    <scope>NUCLEOTIDE SEQUENCE [LARGE SCALE GENOMIC DNA]</scope>
    <source>
        <strain evidence="7 8">JCM 13392</strain>
    </source>
</reference>
<dbReference type="NCBIfam" id="NF007739">
    <property type="entry name" value="PRK10419.1"/>
    <property type="match status" value="2"/>
</dbReference>
<dbReference type="InterPro" id="IPR050319">
    <property type="entry name" value="ABC_transp_ATP-bind"/>
</dbReference>
<dbReference type="InterPro" id="IPR027417">
    <property type="entry name" value="P-loop_NTPase"/>
</dbReference>
<dbReference type="InterPro" id="IPR017871">
    <property type="entry name" value="ABC_transporter-like_CS"/>
</dbReference>
<feature type="domain" description="ABC transporter" evidence="6">
    <location>
        <begin position="295"/>
        <end position="543"/>
    </location>
</feature>
<dbReference type="Proteomes" id="UP000465241">
    <property type="component" value="Unassembled WGS sequence"/>
</dbReference>
<comment type="caution">
    <text evidence="7">The sequence shown here is derived from an EMBL/GenBank/DDBJ whole genome shotgun (WGS) entry which is preliminary data.</text>
</comment>
<comment type="similarity">
    <text evidence="1">Belongs to the ABC transporter superfamily.</text>
</comment>
<dbReference type="InterPro" id="IPR003593">
    <property type="entry name" value="AAA+_ATPase"/>
</dbReference>
<feature type="domain" description="ABC transporter" evidence="6">
    <location>
        <begin position="12"/>
        <end position="260"/>
    </location>
</feature>
<dbReference type="PANTHER" id="PTHR43776">
    <property type="entry name" value="TRANSPORT ATP-BINDING PROTEIN"/>
    <property type="match status" value="1"/>
</dbReference>
<evidence type="ECO:0000256" key="4">
    <source>
        <dbReference type="ARBA" id="ARBA00022840"/>
    </source>
</evidence>
<dbReference type="GO" id="GO:0055085">
    <property type="term" value="P:transmembrane transport"/>
    <property type="evidence" value="ECO:0007669"/>
    <property type="project" value="UniProtKB-ARBA"/>
</dbReference>
<accession>A0A7I9WPQ5</accession>
<evidence type="ECO:0000256" key="1">
    <source>
        <dbReference type="ARBA" id="ARBA00005417"/>
    </source>
</evidence>
<evidence type="ECO:0000313" key="7">
    <source>
        <dbReference type="EMBL" id="GFG59217.1"/>
    </source>
</evidence>
<name>A0A7I9WPQ5_9MYCO</name>
<dbReference type="Pfam" id="PF08352">
    <property type="entry name" value="oligo_HPY"/>
    <property type="match status" value="2"/>
</dbReference>
<evidence type="ECO:0000256" key="5">
    <source>
        <dbReference type="SAM" id="MobiDB-lite"/>
    </source>
</evidence>
<dbReference type="AlphaFoldDB" id="A0A7I9WPQ5"/>
<feature type="compositionally biased region" description="Polar residues" evidence="5">
    <location>
        <begin position="260"/>
        <end position="279"/>
    </location>
</feature>
<protein>
    <submittedName>
        <fullName evidence="7">ABC transporter ATP-binding protein</fullName>
    </submittedName>
</protein>
<dbReference type="InterPro" id="IPR003439">
    <property type="entry name" value="ABC_transporter-like_ATP-bd"/>
</dbReference>
<dbReference type="PROSITE" id="PS00211">
    <property type="entry name" value="ABC_TRANSPORTER_1"/>
    <property type="match status" value="2"/>
</dbReference>
<dbReference type="EMBL" id="BLKT01000003">
    <property type="protein sequence ID" value="GFG59217.1"/>
    <property type="molecule type" value="Genomic_DNA"/>
</dbReference>
<keyword evidence="8" id="KW-1185">Reference proteome</keyword>
<dbReference type="Gene3D" id="3.40.50.300">
    <property type="entry name" value="P-loop containing nucleotide triphosphate hydrolases"/>
    <property type="match status" value="2"/>
</dbReference>
<dbReference type="GO" id="GO:0016887">
    <property type="term" value="F:ATP hydrolysis activity"/>
    <property type="evidence" value="ECO:0007669"/>
    <property type="project" value="InterPro"/>
</dbReference>
<dbReference type="NCBIfam" id="NF008453">
    <property type="entry name" value="PRK11308.1"/>
    <property type="match status" value="2"/>
</dbReference>
<evidence type="ECO:0000313" key="8">
    <source>
        <dbReference type="Proteomes" id="UP000465241"/>
    </source>
</evidence>
<organism evidence="7 8">
    <name type="scientific">Mycolicibacterium murale</name>
    <dbReference type="NCBI Taxonomy" id="182220"/>
    <lineage>
        <taxon>Bacteria</taxon>
        <taxon>Bacillati</taxon>
        <taxon>Actinomycetota</taxon>
        <taxon>Actinomycetes</taxon>
        <taxon>Mycobacteriales</taxon>
        <taxon>Mycobacteriaceae</taxon>
        <taxon>Mycolicibacterium</taxon>
    </lineage>
</organism>